<name>A0A9D2D6Z5_9FIRM</name>
<accession>A0A9D2D6Z5</accession>
<organism evidence="1 2">
    <name type="scientific">Candidatus Borkfalkia avicola</name>
    <dbReference type="NCBI Taxonomy" id="2838503"/>
    <lineage>
        <taxon>Bacteria</taxon>
        <taxon>Bacillati</taxon>
        <taxon>Bacillota</taxon>
        <taxon>Clostridia</taxon>
        <taxon>Christensenellales</taxon>
        <taxon>Christensenellaceae</taxon>
        <taxon>Candidatus Borkfalkia</taxon>
    </lineage>
</organism>
<evidence type="ECO:0000313" key="2">
    <source>
        <dbReference type="Proteomes" id="UP000824025"/>
    </source>
</evidence>
<dbReference type="EMBL" id="DXCF01000025">
    <property type="protein sequence ID" value="HIZ09782.1"/>
    <property type="molecule type" value="Genomic_DNA"/>
</dbReference>
<sequence length="80" mass="9743">MIDIEHLENRKDFTHYDYHKYNKANGYGLSNRQLKQWILRHKDGTPKQREWIENMLTDINFHYECGLICNGKYDEILRGL</sequence>
<gene>
    <name evidence="1" type="ORF">H9726_04755</name>
</gene>
<reference evidence="1" key="1">
    <citation type="journal article" date="2021" name="PeerJ">
        <title>Extensive microbial diversity within the chicken gut microbiome revealed by metagenomics and culture.</title>
        <authorList>
            <person name="Gilroy R."/>
            <person name="Ravi A."/>
            <person name="Getino M."/>
            <person name="Pursley I."/>
            <person name="Horton D.L."/>
            <person name="Alikhan N.F."/>
            <person name="Baker D."/>
            <person name="Gharbi K."/>
            <person name="Hall N."/>
            <person name="Watson M."/>
            <person name="Adriaenssens E.M."/>
            <person name="Foster-Nyarko E."/>
            <person name="Jarju S."/>
            <person name="Secka A."/>
            <person name="Antonio M."/>
            <person name="Oren A."/>
            <person name="Chaudhuri R.R."/>
            <person name="La Ragione R."/>
            <person name="Hildebrand F."/>
            <person name="Pallen M.J."/>
        </authorList>
    </citation>
    <scope>NUCLEOTIDE SEQUENCE</scope>
    <source>
        <strain evidence="1">CHK192-19661</strain>
    </source>
</reference>
<evidence type="ECO:0000313" key="1">
    <source>
        <dbReference type="EMBL" id="HIZ09782.1"/>
    </source>
</evidence>
<proteinExistence type="predicted"/>
<protein>
    <submittedName>
        <fullName evidence="1">Uncharacterized protein</fullName>
    </submittedName>
</protein>
<dbReference type="Proteomes" id="UP000824025">
    <property type="component" value="Unassembled WGS sequence"/>
</dbReference>
<reference evidence="1" key="2">
    <citation type="submission" date="2021-04" db="EMBL/GenBank/DDBJ databases">
        <authorList>
            <person name="Gilroy R."/>
        </authorList>
    </citation>
    <scope>NUCLEOTIDE SEQUENCE</scope>
    <source>
        <strain evidence="1">CHK192-19661</strain>
    </source>
</reference>
<comment type="caution">
    <text evidence="1">The sequence shown here is derived from an EMBL/GenBank/DDBJ whole genome shotgun (WGS) entry which is preliminary data.</text>
</comment>
<dbReference type="AlphaFoldDB" id="A0A9D2D6Z5"/>